<accession>A0A841KG39</accession>
<evidence type="ECO:0000256" key="3">
    <source>
        <dbReference type="ARBA" id="ARBA00022692"/>
    </source>
</evidence>
<dbReference type="EMBL" id="JACHET010000001">
    <property type="protein sequence ID" value="MBB6184156.1"/>
    <property type="molecule type" value="Genomic_DNA"/>
</dbReference>
<protein>
    <submittedName>
        <fullName evidence="6">General secretion pathway protein I</fullName>
    </submittedName>
</protein>
<evidence type="ECO:0000256" key="4">
    <source>
        <dbReference type="ARBA" id="ARBA00022989"/>
    </source>
</evidence>
<evidence type="ECO:0000256" key="1">
    <source>
        <dbReference type="ARBA" id="ARBA00004167"/>
    </source>
</evidence>
<dbReference type="PRINTS" id="PR00885">
    <property type="entry name" value="BCTERIALGSPH"/>
</dbReference>
<keyword evidence="5" id="KW-0472">Membrane</keyword>
<proteinExistence type="predicted"/>
<evidence type="ECO:0000313" key="7">
    <source>
        <dbReference type="Proteomes" id="UP000560000"/>
    </source>
</evidence>
<reference evidence="6 7" key="1">
    <citation type="submission" date="2020-08" db="EMBL/GenBank/DDBJ databases">
        <title>Genomic Encyclopedia of Type Strains, Phase IV (KMG-IV): sequencing the most valuable type-strain genomes for metagenomic binning, comparative biology and taxonomic classification.</title>
        <authorList>
            <person name="Goeker M."/>
        </authorList>
    </citation>
    <scope>NUCLEOTIDE SEQUENCE [LARGE SCALE GENOMIC DNA]</scope>
    <source>
        <strain evidence="6 7">DSM 107085</strain>
    </source>
</reference>
<dbReference type="Proteomes" id="UP000560000">
    <property type="component" value="Unassembled WGS sequence"/>
</dbReference>
<comment type="caution">
    <text evidence="6">The sequence shown here is derived from an EMBL/GenBank/DDBJ whole genome shotgun (WGS) entry which is preliminary data.</text>
</comment>
<dbReference type="RefSeq" id="WP_052394649.1">
    <property type="nucleotide sequence ID" value="NZ_JACHET010000001.1"/>
</dbReference>
<name>A0A841KG39_9GAMM</name>
<dbReference type="OrthoDB" id="7864109at2"/>
<dbReference type="GO" id="GO:0015627">
    <property type="term" value="C:type II protein secretion system complex"/>
    <property type="evidence" value="ECO:0007669"/>
    <property type="project" value="InterPro"/>
</dbReference>
<keyword evidence="4" id="KW-1133">Transmembrane helix</keyword>
<gene>
    <name evidence="6" type="ORF">HNQ86_001501</name>
</gene>
<evidence type="ECO:0000256" key="5">
    <source>
        <dbReference type="ARBA" id="ARBA00023136"/>
    </source>
</evidence>
<organism evidence="6 7">
    <name type="scientific">Oleiagrimonas soli</name>
    <dbReference type="NCBI Taxonomy" id="1543381"/>
    <lineage>
        <taxon>Bacteria</taxon>
        <taxon>Pseudomonadati</taxon>
        <taxon>Pseudomonadota</taxon>
        <taxon>Gammaproteobacteria</taxon>
        <taxon>Lysobacterales</taxon>
        <taxon>Rhodanobacteraceae</taxon>
        <taxon>Oleiagrimonas</taxon>
    </lineage>
</organism>
<dbReference type="InterPro" id="IPR012902">
    <property type="entry name" value="N_methyl_site"/>
</dbReference>
<comment type="subcellular location">
    <subcellularLocation>
        <location evidence="1">Membrane</location>
        <topology evidence="1">Single-pass membrane protein</topology>
    </subcellularLocation>
</comment>
<keyword evidence="3" id="KW-0812">Transmembrane</keyword>
<dbReference type="PROSITE" id="PS00409">
    <property type="entry name" value="PROKAR_NTER_METHYL"/>
    <property type="match status" value="1"/>
</dbReference>
<dbReference type="InterPro" id="IPR002416">
    <property type="entry name" value="T2SS_protein-GspH"/>
</dbReference>
<dbReference type="GO" id="GO:0015628">
    <property type="term" value="P:protein secretion by the type II secretion system"/>
    <property type="evidence" value="ECO:0007669"/>
    <property type="project" value="InterPro"/>
</dbReference>
<dbReference type="AlphaFoldDB" id="A0A841KG39"/>
<dbReference type="Pfam" id="PF07963">
    <property type="entry name" value="N_methyl"/>
    <property type="match status" value="1"/>
</dbReference>
<sequence>MRVARPRGFTLIEVIAAIVLLSLAFAALLTTMGNASRLAVNADAHTRAALCAQSAMDSAFVLKPIRAGVIQGRCDKNFHWQLQAQRWQPPNPGKVPVQMNMFRLDLTVLWAQGGHQRQARFCTLRAQDPGRYNPSGLP</sequence>
<dbReference type="GO" id="GO:0016020">
    <property type="term" value="C:membrane"/>
    <property type="evidence" value="ECO:0007669"/>
    <property type="project" value="UniProtKB-SubCell"/>
</dbReference>
<keyword evidence="2" id="KW-0488">Methylation</keyword>
<evidence type="ECO:0000313" key="6">
    <source>
        <dbReference type="EMBL" id="MBB6184156.1"/>
    </source>
</evidence>
<dbReference type="NCBIfam" id="TIGR02532">
    <property type="entry name" value="IV_pilin_GFxxxE"/>
    <property type="match status" value="1"/>
</dbReference>
<evidence type="ECO:0000256" key="2">
    <source>
        <dbReference type="ARBA" id="ARBA00022481"/>
    </source>
</evidence>